<dbReference type="SUPFAM" id="SSF52540">
    <property type="entry name" value="P-loop containing nucleoside triphosphate hydrolases"/>
    <property type="match status" value="1"/>
</dbReference>
<protein>
    <recommendedName>
        <fullName evidence="1">Rad50/SbcC-type AAA domain-containing protein</fullName>
    </recommendedName>
</protein>
<accession>W1XI15</accession>
<dbReference type="GO" id="GO:0016887">
    <property type="term" value="F:ATP hydrolysis activity"/>
    <property type="evidence" value="ECO:0007669"/>
    <property type="project" value="InterPro"/>
</dbReference>
<reference evidence="2" key="1">
    <citation type="submission" date="2013-12" db="EMBL/GenBank/DDBJ databases">
        <title>A Varibaculum cambriense genome reconstructed from a premature infant gut community with otherwise low bacterial novelty that shifts toward anaerobic metabolism during the third week of life.</title>
        <authorList>
            <person name="Brown C.T."/>
            <person name="Sharon I."/>
            <person name="Thomas B.C."/>
            <person name="Castelle C.J."/>
            <person name="Morowitz M.J."/>
            <person name="Banfield J.F."/>
        </authorList>
    </citation>
    <scope>NUCLEOTIDE SEQUENCE</scope>
</reference>
<feature type="non-terminal residue" evidence="2">
    <location>
        <position position="42"/>
    </location>
</feature>
<evidence type="ECO:0000259" key="1">
    <source>
        <dbReference type="Pfam" id="PF13476"/>
    </source>
</evidence>
<dbReference type="EMBL" id="AZMM01015558">
    <property type="protein sequence ID" value="ETJ29917.1"/>
    <property type="molecule type" value="Genomic_DNA"/>
</dbReference>
<comment type="caution">
    <text evidence="2">The sequence shown here is derived from an EMBL/GenBank/DDBJ whole genome shotgun (WGS) entry which is preliminary data.</text>
</comment>
<dbReference type="GO" id="GO:0006302">
    <property type="term" value="P:double-strand break repair"/>
    <property type="evidence" value="ECO:0007669"/>
    <property type="project" value="InterPro"/>
</dbReference>
<name>W1XI15_9ZZZZ</name>
<sequence>MKLTKLELLNFKGLKAFTIHFNGDVIIRGDNATGKTTVFDSV</sequence>
<evidence type="ECO:0000313" key="2">
    <source>
        <dbReference type="EMBL" id="ETJ29917.1"/>
    </source>
</evidence>
<dbReference type="AlphaFoldDB" id="W1XI15"/>
<dbReference type="Pfam" id="PF13476">
    <property type="entry name" value="AAA_23"/>
    <property type="match status" value="1"/>
</dbReference>
<gene>
    <name evidence="2" type="ORF">Q604_UNBC15558G0001</name>
</gene>
<dbReference type="Gene3D" id="3.40.50.300">
    <property type="entry name" value="P-loop containing nucleotide triphosphate hydrolases"/>
    <property type="match status" value="1"/>
</dbReference>
<organism evidence="2">
    <name type="scientific">human gut metagenome</name>
    <dbReference type="NCBI Taxonomy" id="408170"/>
    <lineage>
        <taxon>unclassified sequences</taxon>
        <taxon>metagenomes</taxon>
        <taxon>organismal metagenomes</taxon>
    </lineage>
</organism>
<proteinExistence type="predicted"/>
<dbReference type="InterPro" id="IPR038729">
    <property type="entry name" value="Rad50/SbcC_AAA"/>
</dbReference>
<feature type="domain" description="Rad50/SbcC-type AAA" evidence="1">
    <location>
        <begin position="5"/>
        <end position="41"/>
    </location>
</feature>
<dbReference type="InterPro" id="IPR027417">
    <property type="entry name" value="P-loop_NTPase"/>
</dbReference>